<comment type="caution">
    <text evidence="2">The sequence shown here is derived from an EMBL/GenBank/DDBJ whole genome shotgun (WGS) entry which is preliminary data.</text>
</comment>
<evidence type="ECO:0000313" key="2">
    <source>
        <dbReference type="EMBL" id="CAG2053056.1"/>
    </source>
</evidence>
<proteinExistence type="predicted"/>
<accession>A0ABN7NEZ8</accession>
<dbReference type="Proteomes" id="UP001153148">
    <property type="component" value="Unassembled WGS sequence"/>
</dbReference>
<gene>
    <name evidence="2" type="ORF">TPAB3V08_LOCUS146</name>
</gene>
<feature type="region of interest" description="Disordered" evidence="1">
    <location>
        <begin position="102"/>
        <end position="133"/>
    </location>
</feature>
<reference evidence="2" key="1">
    <citation type="submission" date="2021-03" db="EMBL/GenBank/DDBJ databases">
        <authorList>
            <person name="Tran Van P."/>
        </authorList>
    </citation>
    <scope>NUCLEOTIDE SEQUENCE</scope>
</reference>
<keyword evidence="3" id="KW-1185">Reference proteome</keyword>
<evidence type="ECO:0000313" key="3">
    <source>
        <dbReference type="Proteomes" id="UP001153148"/>
    </source>
</evidence>
<evidence type="ECO:0000256" key="1">
    <source>
        <dbReference type="SAM" id="MobiDB-lite"/>
    </source>
</evidence>
<name>A0ABN7NEZ8_TIMPD</name>
<organism evidence="2 3">
    <name type="scientific">Timema podura</name>
    <name type="common">Walking stick</name>
    <dbReference type="NCBI Taxonomy" id="61482"/>
    <lineage>
        <taxon>Eukaryota</taxon>
        <taxon>Metazoa</taxon>
        <taxon>Ecdysozoa</taxon>
        <taxon>Arthropoda</taxon>
        <taxon>Hexapoda</taxon>
        <taxon>Insecta</taxon>
        <taxon>Pterygota</taxon>
        <taxon>Neoptera</taxon>
        <taxon>Polyneoptera</taxon>
        <taxon>Phasmatodea</taxon>
        <taxon>Timematodea</taxon>
        <taxon>Timematoidea</taxon>
        <taxon>Timematidae</taxon>
        <taxon>Timema</taxon>
    </lineage>
</organism>
<dbReference type="EMBL" id="CAJPIN010000116">
    <property type="protein sequence ID" value="CAG2053056.1"/>
    <property type="molecule type" value="Genomic_DNA"/>
</dbReference>
<protein>
    <submittedName>
        <fullName evidence="2">Uncharacterized protein</fullName>
    </submittedName>
</protein>
<sequence>MEVKLTGSGCVGMPPWSSNGGYVTVFQGWDILLRQLGDGLTKPPLKLLAGYGLDRHRVLLPVRVIRLSTNYTNGLGIGKVEFRGSEPAFAWRLSGKPFRKNHPQFTRPRFEPRSPRPRWSGSTRLARKPTTPPRRTIEHSCVAVYFYEKFHISPLPLDEPPDIFGNMQQEQLETPLEALGNME</sequence>